<evidence type="ECO:0000313" key="1">
    <source>
        <dbReference type="EMBL" id="CDL30391.1"/>
    </source>
</evidence>
<protein>
    <submittedName>
        <fullName evidence="1">Uncharacterized protein</fullName>
    </submittedName>
</protein>
<sequence>MLVMVNGWPVIIDRLSAERRICPPPSPCAPSSAIILFIIYPFTHTT</sequence>
<organism evidence="1 2">
    <name type="scientific">Escherichia coli ISC7</name>
    <dbReference type="NCBI Taxonomy" id="1432555"/>
    <lineage>
        <taxon>Bacteria</taxon>
        <taxon>Pseudomonadati</taxon>
        <taxon>Pseudomonadota</taxon>
        <taxon>Gammaproteobacteria</taxon>
        <taxon>Enterobacterales</taxon>
        <taxon>Enterobacteriaceae</taxon>
        <taxon>Escherichia</taxon>
    </lineage>
</organism>
<proteinExistence type="predicted"/>
<reference evidence="1 2" key="1">
    <citation type="submission" date="2013-10" db="EMBL/GenBank/DDBJ databases">
        <title>Antibiotic resistance diversity of beta-lactamase producers in the General Hospital Vienna.</title>
        <authorList>
            <person name="Barisic I."/>
            <person name="Mitteregger D."/>
            <person name="Hirschl A.M."/>
            <person name="Noehammer C."/>
            <person name="Wiesinger-Mayr H."/>
        </authorList>
    </citation>
    <scope>NUCLEOTIDE SEQUENCE [LARGE SCALE GENOMIC DNA]</scope>
    <source>
        <strain evidence="1 2">ISC7</strain>
    </source>
</reference>
<name>W1F7Q7_ECOLX</name>
<dbReference type="Proteomes" id="UP000019199">
    <property type="component" value="Unassembled WGS sequence"/>
</dbReference>
<dbReference type="AlphaFoldDB" id="W1F7Q7"/>
<comment type="caution">
    <text evidence="1">The sequence shown here is derived from an EMBL/GenBank/DDBJ whole genome shotgun (WGS) entry which is preliminary data.</text>
</comment>
<accession>W1F7Q7</accession>
<evidence type="ECO:0000313" key="2">
    <source>
        <dbReference type="Proteomes" id="UP000019199"/>
    </source>
</evidence>
<dbReference type="EMBL" id="CBWN010000192">
    <property type="protein sequence ID" value="CDL30391.1"/>
    <property type="molecule type" value="Genomic_DNA"/>
</dbReference>